<keyword evidence="4 6" id="KW-0547">Nucleotide-binding</keyword>
<dbReference type="GO" id="GO:0008817">
    <property type="term" value="F:corrinoid adenosyltransferase activity"/>
    <property type="evidence" value="ECO:0007669"/>
    <property type="project" value="UniProtKB-UniRule"/>
</dbReference>
<keyword evidence="6" id="KW-0169">Cobalamin biosynthesis</keyword>
<comment type="subunit">
    <text evidence="2">Homotrimer.</text>
</comment>
<keyword evidence="5 6" id="KW-0067">ATP-binding</keyword>
<comment type="similarity">
    <text evidence="1 6">Belongs to the Cob(I)alamin adenosyltransferase family.</text>
</comment>
<evidence type="ECO:0000259" key="7">
    <source>
        <dbReference type="Pfam" id="PF01923"/>
    </source>
</evidence>
<dbReference type="Proteomes" id="UP000240708">
    <property type="component" value="Unassembled WGS sequence"/>
</dbReference>
<dbReference type="PANTHER" id="PTHR12213:SF0">
    <property type="entry name" value="CORRINOID ADENOSYLTRANSFERASE MMAB"/>
    <property type="match status" value="1"/>
</dbReference>
<evidence type="ECO:0000256" key="6">
    <source>
        <dbReference type="RuleBase" id="RU366026"/>
    </source>
</evidence>
<evidence type="ECO:0000256" key="1">
    <source>
        <dbReference type="ARBA" id="ARBA00007487"/>
    </source>
</evidence>
<dbReference type="PANTHER" id="PTHR12213">
    <property type="entry name" value="CORRINOID ADENOSYLTRANSFERASE"/>
    <property type="match status" value="1"/>
</dbReference>
<evidence type="ECO:0000256" key="3">
    <source>
        <dbReference type="ARBA" id="ARBA00022679"/>
    </source>
</evidence>
<dbReference type="InterPro" id="IPR029499">
    <property type="entry name" value="PduO-typ"/>
</dbReference>
<dbReference type="Gene3D" id="1.20.1200.10">
    <property type="entry name" value="Cobalamin adenosyltransferase-like"/>
    <property type="match status" value="1"/>
</dbReference>
<gene>
    <name evidence="8" type="ORF">CLV48_106170</name>
</gene>
<reference evidence="8 9" key="1">
    <citation type="submission" date="2018-03" db="EMBL/GenBank/DDBJ databases">
        <title>Genomic Encyclopedia of Archaeal and Bacterial Type Strains, Phase II (KMG-II): from individual species to whole genera.</title>
        <authorList>
            <person name="Goeker M."/>
        </authorList>
    </citation>
    <scope>NUCLEOTIDE SEQUENCE [LARGE SCALE GENOMIC DNA]</scope>
    <source>
        <strain evidence="8 9">DSM 28057</strain>
    </source>
</reference>
<dbReference type="InterPro" id="IPR016030">
    <property type="entry name" value="CblAdoTrfase-like"/>
</dbReference>
<evidence type="ECO:0000256" key="4">
    <source>
        <dbReference type="ARBA" id="ARBA00022741"/>
    </source>
</evidence>
<dbReference type="AlphaFoldDB" id="A0A2P8E384"/>
<comment type="pathway">
    <text evidence="6">Cofactor biosynthesis; adenosylcobalamin biosynthesis; adenosylcobalamin from cob(II)yrinate a,c-diamide: step 2/7.</text>
</comment>
<comment type="catalytic activity">
    <reaction evidence="6">
        <text>2 cob(II)alamin + reduced [electron-transfer flavoprotein] + 2 ATP = 2 adenosylcob(III)alamin + 2 triphosphate + oxidized [electron-transfer flavoprotein] + 3 H(+)</text>
        <dbReference type="Rhea" id="RHEA:28671"/>
        <dbReference type="Rhea" id="RHEA-COMP:10685"/>
        <dbReference type="Rhea" id="RHEA-COMP:10686"/>
        <dbReference type="ChEBI" id="CHEBI:15378"/>
        <dbReference type="ChEBI" id="CHEBI:16304"/>
        <dbReference type="ChEBI" id="CHEBI:18036"/>
        <dbReference type="ChEBI" id="CHEBI:18408"/>
        <dbReference type="ChEBI" id="CHEBI:30616"/>
        <dbReference type="ChEBI" id="CHEBI:57692"/>
        <dbReference type="ChEBI" id="CHEBI:58307"/>
        <dbReference type="EC" id="2.5.1.17"/>
    </reaction>
</comment>
<dbReference type="UniPathway" id="UPA00148">
    <property type="reaction ID" value="UER00233"/>
</dbReference>
<keyword evidence="9" id="KW-1185">Reference proteome</keyword>
<protein>
    <recommendedName>
        <fullName evidence="6">Corrinoid adenosyltransferase</fullName>
        <ecNumber evidence="6">2.5.1.17</ecNumber>
    </recommendedName>
    <alternativeName>
        <fullName evidence="6">Cob(II)alamin adenosyltransferase</fullName>
    </alternativeName>
    <alternativeName>
        <fullName evidence="6">Cob(II)yrinic acid a,c-diamide adenosyltransferase</fullName>
    </alternativeName>
    <alternativeName>
        <fullName evidence="6">Cobinamide/cobalamin adenosyltransferase</fullName>
    </alternativeName>
</protein>
<dbReference type="SUPFAM" id="SSF89028">
    <property type="entry name" value="Cobalamin adenosyltransferase-like"/>
    <property type="match status" value="1"/>
</dbReference>
<dbReference type="EC" id="2.5.1.17" evidence="6"/>
<dbReference type="InterPro" id="IPR036451">
    <property type="entry name" value="CblAdoTrfase-like_sf"/>
</dbReference>
<dbReference type="GO" id="GO:0005524">
    <property type="term" value="F:ATP binding"/>
    <property type="evidence" value="ECO:0007669"/>
    <property type="project" value="UniProtKB-UniRule"/>
</dbReference>
<evidence type="ECO:0000313" key="9">
    <source>
        <dbReference type="Proteomes" id="UP000240708"/>
    </source>
</evidence>
<proteinExistence type="inferred from homology"/>
<dbReference type="GO" id="GO:0009236">
    <property type="term" value="P:cobalamin biosynthetic process"/>
    <property type="evidence" value="ECO:0007669"/>
    <property type="project" value="UniProtKB-UniRule"/>
</dbReference>
<feature type="domain" description="Cobalamin adenosyltransferase-like" evidence="7">
    <location>
        <begin position="3"/>
        <end position="166"/>
    </location>
</feature>
<comment type="caution">
    <text evidence="8">The sequence shown here is derived from an EMBL/GenBank/DDBJ whole genome shotgun (WGS) entry which is preliminary data.</text>
</comment>
<evidence type="ECO:0000256" key="2">
    <source>
        <dbReference type="ARBA" id="ARBA00011233"/>
    </source>
</evidence>
<dbReference type="EMBL" id="PYGF01000006">
    <property type="protein sequence ID" value="PSL03929.1"/>
    <property type="molecule type" value="Genomic_DNA"/>
</dbReference>
<dbReference type="RefSeq" id="WP_106567602.1">
    <property type="nucleotide sequence ID" value="NZ_PYGF01000006.1"/>
</dbReference>
<dbReference type="FunFam" id="1.20.1200.10:FF:000001">
    <property type="entry name" value="Cob(I)yrinic acid a,c-diamide adenosyltransferase"/>
    <property type="match status" value="1"/>
</dbReference>
<accession>A0A2P8E384</accession>
<organism evidence="8 9">
    <name type="scientific">Cecembia rubra</name>
    <dbReference type="NCBI Taxonomy" id="1485585"/>
    <lineage>
        <taxon>Bacteria</taxon>
        <taxon>Pseudomonadati</taxon>
        <taxon>Bacteroidota</taxon>
        <taxon>Cytophagia</taxon>
        <taxon>Cytophagales</taxon>
        <taxon>Cyclobacteriaceae</taxon>
        <taxon>Cecembia</taxon>
    </lineage>
</organism>
<keyword evidence="3 6" id="KW-0808">Transferase</keyword>
<dbReference type="Pfam" id="PF01923">
    <property type="entry name" value="Cob_adeno_trans"/>
    <property type="match status" value="1"/>
</dbReference>
<comment type="catalytic activity">
    <reaction evidence="6">
        <text>2 cob(II)yrinate a,c diamide + reduced [electron-transfer flavoprotein] + 2 ATP = 2 adenosylcob(III)yrinate a,c-diamide + 2 triphosphate + oxidized [electron-transfer flavoprotein] + 3 H(+)</text>
        <dbReference type="Rhea" id="RHEA:11528"/>
        <dbReference type="Rhea" id="RHEA-COMP:10685"/>
        <dbReference type="Rhea" id="RHEA-COMP:10686"/>
        <dbReference type="ChEBI" id="CHEBI:15378"/>
        <dbReference type="ChEBI" id="CHEBI:18036"/>
        <dbReference type="ChEBI" id="CHEBI:30616"/>
        <dbReference type="ChEBI" id="CHEBI:57692"/>
        <dbReference type="ChEBI" id="CHEBI:58307"/>
        <dbReference type="ChEBI" id="CHEBI:58503"/>
        <dbReference type="ChEBI" id="CHEBI:58537"/>
        <dbReference type="EC" id="2.5.1.17"/>
    </reaction>
</comment>
<evidence type="ECO:0000256" key="5">
    <source>
        <dbReference type="ARBA" id="ARBA00022840"/>
    </source>
</evidence>
<evidence type="ECO:0000313" key="8">
    <source>
        <dbReference type="EMBL" id="PSL03929.1"/>
    </source>
</evidence>
<dbReference type="NCBIfam" id="TIGR00636">
    <property type="entry name" value="PduO_Nterm"/>
    <property type="match status" value="1"/>
</dbReference>
<dbReference type="OrthoDB" id="9778896at2"/>
<name>A0A2P8E384_9BACT</name>
<sequence>MKIYTKTGDTGKTSLLGGSRVSKADLRIDAYGTVDELNSYIGLLRDQEINQKREGLLKEIQDRLFTIGAALATEPGKEKVKRPDLHNEDLELLEKEIDAMESQLPPLRHFILPGGHQVVSFCHIARTVCRRTERCVIDLIEIEHVDEIIIKYLNRLSDYLFVLGRLVAQELKVEEVTWKPRM</sequence>